<evidence type="ECO:0000256" key="1">
    <source>
        <dbReference type="SAM" id="MobiDB-lite"/>
    </source>
</evidence>
<proteinExistence type="predicted"/>
<gene>
    <name evidence="2" type="ORF">CIT26_19700</name>
</gene>
<name>A0A271LI49_9HYPH</name>
<dbReference type="Proteomes" id="UP000216442">
    <property type="component" value="Unassembled WGS sequence"/>
</dbReference>
<feature type="region of interest" description="Disordered" evidence="1">
    <location>
        <begin position="111"/>
        <end position="146"/>
    </location>
</feature>
<feature type="compositionally biased region" description="Basic and acidic residues" evidence="1">
    <location>
        <begin position="118"/>
        <end position="136"/>
    </location>
</feature>
<dbReference type="EMBL" id="NPKJ01000054">
    <property type="protein sequence ID" value="PAQ07822.1"/>
    <property type="molecule type" value="Genomic_DNA"/>
</dbReference>
<evidence type="ECO:0000313" key="3">
    <source>
        <dbReference type="Proteomes" id="UP000216442"/>
    </source>
</evidence>
<dbReference type="AlphaFoldDB" id="A0A271LI49"/>
<protein>
    <submittedName>
        <fullName evidence="2">Uncharacterized protein</fullName>
    </submittedName>
</protein>
<organism evidence="2 3">
    <name type="scientific">Mesorhizobium temperatum</name>
    <dbReference type="NCBI Taxonomy" id="241416"/>
    <lineage>
        <taxon>Bacteria</taxon>
        <taxon>Pseudomonadati</taxon>
        <taxon>Pseudomonadota</taxon>
        <taxon>Alphaproteobacteria</taxon>
        <taxon>Hyphomicrobiales</taxon>
        <taxon>Phyllobacteriaceae</taxon>
        <taxon>Mesorhizobium</taxon>
    </lineage>
</organism>
<comment type="caution">
    <text evidence="2">The sequence shown here is derived from an EMBL/GenBank/DDBJ whole genome shotgun (WGS) entry which is preliminary data.</text>
</comment>
<keyword evidence="3" id="KW-1185">Reference proteome</keyword>
<reference evidence="2 3" key="1">
    <citation type="submission" date="2017-08" db="EMBL/GenBank/DDBJ databases">
        <title>Mesorhizobium wenxinae sp. nov., a novel rhizobial species isolated from root nodules of chickpea (Cicer arietinum L.).</title>
        <authorList>
            <person name="Zhang J."/>
        </authorList>
    </citation>
    <scope>NUCLEOTIDE SEQUENCE [LARGE SCALE GENOMIC DNA]</scope>
    <source>
        <strain evidence="2 3">SDW018</strain>
    </source>
</reference>
<evidence type="ECO:0000313" key="2">
    <source>
        <dbReference type="EMBL" id="PAQ07822.1"/>
    </source>
</evidence>
<sequence>MAMSSGLGKGKDCGLGNVSVSPTRDLFGPETSRTGVRRHRDQFRALCAGRFVVPFEARRVMIQKEEFVSLALAPEEQGGEIISESGGDFPRNLHSPSSCITCGLMRQNSATARSPVPYRREMDNGQMKKEWFRPEGRSGSFPWDDG</sequence>
<accession>A0A271LI49</accession>